<dbReference type="Gene3D" id="3.40.140.10">
    <property type="entry name" value="Cytidine Deaminase, domain 2"/>
    <property type="match status" value="1"/>
</dbReference>
<dbReference type="InterPro" id="IPR016192">
    <property type="entry name" value="APOBEC/CMP_deaminase_Zn-bd"/>
</dbReference>
<accession>X1C4U5</accession>
<dbReference type="PROSITE" id="PS00903">
    <property type="entry name" value="CYT_DCMP_DEAMINASES_1"/>
    <property type="match status" value="1"/>
</dbReference>
<keyword evidence="9" id="KW-0862">Zinc</keyword>
<name>X1C4U5_9ZZZZ</name>
<dbReference type="EMBL" id="BART01021680">
    <property type="protein sequence ID" value="GAH03086.1"/>
    <property type="molecule type" value="Genomic_DNA"/>
</dbReference>
<protein>
    <recommendedName>
        <fullName evidence="5">tRNA-specific adenosine deaminase 2</fullName>
        <ecNumber evidence="4">3.5.4.33</ecNumber>
    </recommendedName>
</protein>
<evidence type="ECO:0000256" key="7">
    <source>
        <dbReference type="ARBA" id="ARBA00022723"/>
    </source>
</evidence>
<dbReference type="PROSITE" id="PS51747">
    <property type="entry name" value="CYT_DCMP_DEAMINASES_2"/>
    <property type="match status" value="1"/>
</dbReference>
<evidence type="ECO:0000259" key="11">
    <source>
        <dbReference type="PROSITE" id="PS51747"/>
    </source>
</evidence>
<gene>
    <name evidence="12" type="ORF">S01H4_39911</name>
</gene>
<sequence length="143" mass="15306">MREALAEAEEGARQGEVPVGALLVTPDGDIIARAHNRPISLNDPTAHAEILVLRQAAEQVANYRLPGHVLYVTLEPCVMCVGAMVQARLAMVVYGATDPKGGGIESVYQIGTDGLLNHRLQAHGGILAEASEVLLRAFFRAKR</sequence>
<dbReference type="InterPro" id="IPR028883">
    <property type="entry name" value="tRNA_aden_deaminase"/>
</dbReference>
<evidence type="ECO:0000256" key="8">
    <source>
        <dbReference type="ARBA" id="ARBA00022801"/>
    </source>
</evidence>
<dbReference type="Pfam" id="PF14437">
    <property type="entry name" value="MafB19-deam"/>
    <property type="match status" value="1"/>
</dbReference>
<keyword evidence="8" id="KW-0378">Hydrolase</keyword>
<dbReference type="AlphaFoldDB" id="X1C4U5"/>
<keyword evidence="6" id="KW-0819">tRNA processing</keyword>
<evidence type="ECO:0000256" key="4">
    <source>
        <dbReference type="ARBA" id="ARBA00012740"/>
    </source>
</evidence>
<dbReference type="EC" id="3.5.4.33" evidence="4"/>
<dbReference type="PANTHER" id="PTHR11079">
    <property type="entry name" value="CYTOSINE DEAMINASE FAMILY MEMBER"/>
    <property type="match status" value="1"/>
</dbReference>
<dbReference type="InterPro" id="IPR058535">
    <property type="entry name" value="MafB19-deam"/>
</dbReference>
<dbReference type="CDD" id="cd01285">
    <property type="entry name" value="nucleoside_deaminase"/>
    <property type="match status" value="1"/>
</dbReference>
<dbReference type="SUPFAM" id="SSF53927">
    <property type="entry name" value="Cytidine deaminase-like"/>
    <property type="match status" value="1"/>
</dbReference>
<dbReference type="GO" id="GO:0008270">
    <property type="term" value="F:zinc ion binding"/>
    <property type="evidence" value="ECO:0007669"/>
    <property type="project" value="InterPro"/>
</dbReference>
<feature type="domain" description="CMP/dCMP-type deaminase" evidence="11">
    <location>
        <begin position="1"/>
        <end position="123"/>
    </location>
</feature>
<dbReference type="PANTHER" id="PTHR11079:SF202">
    <property type="entry name" value="TRNA-SPECIFIC ADENOSINE DEAMINASE"/>
    <property type="match status" value="1"/>
</dbReference>
<evidence type="ECO:0000313" key="12">
    <source>
        <dbReference type="EMBL" id="GAH03086.1"/>
    </source>
</evidence>
<dbReference type="GO" id="GO:0002100">
    <property type="term" value="P:tRNA wobble adenosine to inosine editing"/>
    <property type="evidence" value="ECO:0007669"/>
    <property type="project" value="InterPro"/>
</dbReference>
<dbReference type="InterPro" id="IPR002125">
    <property type="entry name" value="CMP_dCMP_dom"/>
</dbReference>
<comment type="subunit">
    <text evidence="3">Homodimer.</text>
</comment>
<evidence type="ECO:0000256" key="6">
    <source>
        <dbReference type="ARBA" id="ARBA00022694"/>
    </source>
</evidence>
<evidence type="ECO:0000256" key="10">
    <source>
        <dbReference type="ARBA" id="ARBA00048045"/>
    </source>
</evidence>
<dbReference type="InterPro" id="IPR016193">
    <property type="entry name" value="Cytidine_deaminase-like"/>
</dbReference>
<evidence type="ECO:0000256" key="2">
    <source>
        <dbReference type="ARBA" id="ARBA00010669"/>
    </source>
</evidence>
<dbReference type="HAMAP" id="MF_00972">
    <property type="entry name" value="tRNA_aden_deaminase"/>
    <property type="match status" value="1"/>
</dbReference>
<evidence type="ECO:0000256" key="1">
    <source>
        <dbReference type="ARBA" id="ARBA00001947"/>
    </source>
</evidence>
<evidence type="ECO:0000256" key="3">
    <source>
        <dbReference type="ARBA" id="ARBA00011738"/>
    </source>
</evidence>
<comment type="caution">
    <text evidence="12">The sequence shown here is derived from an EMBL/GenBank/DDBJ whole genome shotgun (WGS) entry which is preliminary data.</text>
</comment>
<keyword evidence="7" id="KW-0479">Metal-binding</keyword>
<comment type="catalytic activity">
    <reaction evidence="10">
        <text>adenosine(34) in tRNA + H2O + H(+) = inosine(34) in tRNA + NH4(+)</text>
        <dbReference type="Rhea" id="RHEA:43168"/>
        <dbReference type="Rhea" id="RHEA-COMP:10373"/>
        <dbReference type="Rhea" id="RHEA-COMP:10374"/>
        <dbReference type="ChEBI" id="CHEBI:15377"/>
        <dbReference type="ChEBI" id="CHEBI:15378"/>
        <dbReference type="ChEBI" id="CHEBI:28938"/>
        <dbReference type="ChEBI" id="CHEBI:74411"/>
        <dbReference type="ChEBI" id="CHEBI:82852"/>
        <dbReference type="EC" id="3.5.4.33"/>
    </reaction>
</comment>
<evidence type="ECO:0000256" key="5">
    <source>
        <dbReference type="ARBA" id="ARBA00019216"/>
    </source>
</evidence>
<organism evidence="12">
    <name type="scientific">marine sediment metagenome</name>
    <dbReference type="NCBI Taxonomy" id="412755"/>
    <lineage>
        <taxon>unclassified sequences</taxon>
        <taxon>metagenomes</taxon>
        <taxon>ecological metagenomes</taxon>
    </lineage>
</organism>
<comment type="similarity">
    <text evidence="2">Belongs to the cytidine and deoxycytidylate deaminase family. ADAT2 subfamily.</text>
</comment>
<comment type="cofactor">
    <cofactor evidence="1">
        <name>Zn(2+)</name>
        <dbReference type="ChEBI" id="CHEBI:29105"/>
    </cofactor>
</comment>
<dbReference type="NCBIfam" id="NF008113">
    <property type="entry name" value="PRK10860.1"/>
    <property type="match status" value="1"/>
</dbReference>
<reference evidence="12" key="1">
    <citation type="journal article" date="2014" name="Front. Microbiol.">
        <title>High frequency of phylogenetically diverse reductive dehalogenase-homologous genes in deep subseafloor sedimentary metagenomes.</title>
        <authorList>
            <person name="Kawai M."/>
            <person name="Futagami T."/>
            <person name="Toyoda A."/>
            <person name="Takaki Y."/>
            <person name="Nishi S."/>
            <person name="Hori S."/>
            <person name="Arai W."/>
            <person name="Tsubouchi T."/>
            <person name="Morono Y."/>
            <person name="Uchiyama I."/>
            <person name="Ito T."/>
            <person name="Fujiyama A."/>
            <person name="Inagaki F."/>
            <person name="Takami H."/>
        </authorList>
    </citation>
    <scope>NUCLEOTIDE SEQUENCE</scope>
    <source>
        <strain evidence="12">Expedition CK06-06</strain>
    </source>
</reference>
<proteinExistence type="inferred from homology"/>
<dbReference type="GO" id="GO:0052717">
    <property type="term" value="F:tRNA-specific adenosine-34 deaminase activity"/>
    <property type="evidence" value="ECO:0007669"/>
    <property type="project" value="UniProtKB-EC"/>
</dbReference>
<evidence type="ECO:0000256" key="9">
    <source>
        <dbReference type="ARBA" id="ARBA00022833"/>
    </source>
</evidence>